<feature type="coiled-coil region" evidence="2">
    <location>
        <begin position="423"/>
        <end position="457"/>
    </location>
</feature>
<dbReference type="SUPFAM" id="SSF55073">
    <property type="entry name" value="Nucleotide cyclase"/>
    <property type="match status" value="1"/>
</dbReference>
<dbReference type="CDD" id="cd02205">
    <property type="entry name" value="CBS_pair_SF"/>
    <property type="match status" value="1"/>
</dbReference>
<dbReference type="Gene3D" id="3.10.580.10">
    <property type="entry name" value="CBS-domain"/>
    <property type="match status" value="1"/>
</dbReference>
<protein>
    <submittedName>
        <fullName evidence="5">Diguanylate cyclase</fullName>
        <ecNumber evidence="5">2.7.7.65</ecNumber>
    </submittedName>
</protein>
<dbReference type="SUPFAM" id="SSF55781">
    <property type="entry name" value="GAF domain-like"/>
    <property type="match status" value="1"/>
</dbReference>
<dbReference type="PANTHER" id="PTHR45138:SF9">
    <property type="entry name" value="DIGUANYLATE CYCLASE DGCM-RELATED"/>
    <property type="match status" value="1"/>
</dbReference>
<evidence type="ECO:0000259" key="4">
    <source>
        <dbReference type="PROSITE" id="PS51371"/>
    </source>
</evidence>
<dbReference type="InterPro" id="IPR013656">
    <property type="entry name" value="PAS_4"/>
</dbReference>
<dbReference type="InterPro" id="IPR000160">
    <property type="entry name" value="GGDEF_dom"/>
</dbReference>
<dbReference type="EMBL" id="JAZAQF010000078">
    <property type="protein sequence ID" value="MFG3818622.1"/>
    <property type="molecule type" value="Genomic_DNA"/>
</dbReference>
<keyword evidence="6" id="KW-1185">Reference proteome</keyword>
<dbReference type="PROSITE" id="PS50887">
    <property type="entry name" value="GGDEF"/>
    <property type="match status" value="1"/>
</dbReference>
<dbReference type="Gene3D" id="3.30.70.270">
    <property type="match status" value="1"/>
</dbReference>
<dbReference type="SUPFAM" id="SSF54631">
    <property type="entry name" value="CBS-domain pair"/>
    <property type="match status" value="1"/>
</dbReference>
<comment type="caution">
    <text evidence="5">The sequence shown here is derived from an EMBL/GenBank/DDBJ whole genome shotgun (WGS) entry which is preliminary data.</text>
</comment>
<accession>A0ABW7CBU7</accession>
<dbReference type="SMART" id="SM00091">
    <property type="entry name" value="PAS"/>
    <property type="match status" value="2"/>
</dbReference>
<dbReference type="PANTHER" id="PTHR45138">
    <property type="entry name" value="REGULATORY COMPONENTS OF SENSORY TRANSDUCTION SYSTEM"/>
    <property type="match status" value="1"/>
</dbReference>
<dbReference type="InterPro" id="IPR043128">
    <property type="entry name" value="Rev_trsase/Diguanyl_cyclase"/>
</dbReference>
<sequence length="776" mass="85620">MLDSHQIIPAVRSLSLGEAGYLAATQALVISADKTIADMVQHLQGIHPSQIAESQLIVLVLPTAQGEKPIGVLTVSELTWAVVTQRELATSSLMSLARPPVTLPAQTNLQTAWDTFQAQKCAWLVLLEEQGVLAGVISRTALLEAVVERGGLAGQLPESAPESDYSPLICSQPVHGYWSAGLTHFLGQVGDGIAQVVNDGAWEWNLTTDRLVLSPRWKALLGYGPSELADEWATWEQRLIEEDRSTLNNLRQAVQVNQANCIQLIQRFEHRNQNIVHGLVRAVRHSAVNGEDILWGVLTDISELARTQQELADILDSSIDGIAALRTIRNGAGQIVDFLWTAVNASAEMVLGRSRNQLLNRQLLDQVPLVRQDGLFEAYVRVVETGQAFSRSLRIAQVDGRDAWLQLTAVKLGDGLTLTFRDVTQTKQAEQVLQETNQQLERRIEELKFRNREMALLSEMIDFLQVCVTVEEAYTAVADLVQALFPGCSGALFTLESTRVALEAVATWGPDPIGETLFYPDDCWALRRGRIHWAEHKHTGLLCRHAHPLGPQAESLCLPMMAQSETLGLLYLCTPQHDSLSAPKQQLARTVAEQVALAISNLRLRETLQQQSIRDPLTGLYNRRYLEEALEQAVCRARRDRSPIGAIILDIDHFKQFNDTFGHDAGDLVLQEVAQFLQSRIRGSDIACRYGGEEMTLILPGATLEETVQRAEVMCQELKYLSLRHGGQTLGAITASFGVASFPQHAVTVATLLQAADAALYQAKWAGRDRVVVAQS</sequence>
<name>A0ABW7CBU7_9CYAN</name>
<feature type="domain" description="GGDEF" evidence="3">
    <location>
        <begin position="642"/>
        <end position="776"/>
    </location>
</feature>
<dbReference type="Gene3D" id="3.30.450.40">
    <property type="match status" value="1"/>
</dbReference>
<evidence type="ECO:0000256" key="2">
    <source>
        <dbReference type="SAM" id="Coils"/>
    </source>
</evidence>
<dbReference type="EC" id="2.7.7.65" evidence="5"/>
<keyword evidence="1" id="KW-0129">CBS domain</keyword>
<evidence type="ECO:0000313" key="6">
    <source>
        <dbReference type="Proteomes" id="UP001604335"/>
    </source>
</evidence>
<feature type="domain" description="CBS" evidence="4">
    <location>
        <begin position="94"/>
        <end position="154"/>
    </location>
</feature>
<dbReference type="InterPro" id="IPR029016">
    <property type="entry name" value="GAF-like_dom_sf"/>
</dbReference>
<dbReference type="CDD" id="cd01949">
    <property type="entry name" value="GGDEF"/>
    <property type="match status" value="1"/>
</dbReference>
<dbReference type="Pfam" id="PF00990">
    <property type="entry name" value="GGDEF"/>
    <property type="match status" value="1"/>
</dbReference>
<dbReference type="GO" id="GO:0052621">
    <property type="term" value="F:diguanylate cyclase activity"/>
    <property type="evidence" value="ECO:0007669"/>
    <property type="project" value="UniProtKB-EC"/>
</dbReference>
<dbReference type="InterPro" id="IPR046342">
    <property type="entry name" value="CBS_dom_sf"/>
</dbReference>
<dbReference type="Proteomes" id="UP001604335">
    <property type="component" value="Unassembled WGS sequence"/>
</dbReference>
<dbReference type="InterPro" id="IPR000644">
    <property type="entry name" value="CBS_dom"/>
</dbReference>
<dbReference type="InterPro" id="IPR035965">
    <property type="entry name" value="PAS-like_dom_sf"/>
</dbReference>
<dbReference type="Pfam" id="PF01590">
    <property type="entry name" value="GAF"/>
    <property type="match status" value="1"/>
</dbReference>
<organism evidence="5 6">
    <name type="scientific">Limnothrix redekei LRLZ20PSL1</name>
    <dbReference type="NCBI Taxonomy" id="3112953"/>
    <lineage>
        <taxon>Bacteria</taxon>
        <taxon>Bacillati</taxon>
        <taxon>Cyanobacteriota</taxon>
        <taxon>Cyanophyceae</taxon>
        <taxon>Pseudanabaenales</taxon>
        <taxon>Pseudanabaenaceae</taxon>
        <taxon>Limnothrix</taxon>
    </lineage>
</organism>
<dbReference type="Gene3D" id="3.30.450.20">
    <property type="entry name" value="PAS domain"/>
    <property type="match status" value="2"/>
</dbReference>
<dbReference type="InterPro" id="IPR050469">
    <property type="entry name" value="Diguanylate_Cyclase"/>
</dbReference>
<dbReference type="InterPro" id="IPR029787">
    <property type="entry name" value="Nucleotide_cyclase"/>
</dbReference>
<gene>
    <name evidence="5" type="ORF">VPK24_13305</name>
</gene>
<dbReference type="SUPFAM" id="SSF55785">
    <property type="entry name" value="PYP-like sensor domain (PAS domain)"/>
    <property type="match status" value="2"/>
</dbReference>
<evidence type="ECO:0000313" key="5">
    <source>
        <dbReference type="EMBL" id="MFG3818622.1"/>
    </source>
</evidence>
<proteinExistence type="predicted"/>
<dbReference type="NCBIfam" id="TIGR00254">
    <property type="entry name" value="GGDEF"/>
    <property type="match status" value="1"/>
</dbReference>
<reference evidence="6" key="1">
    <citation type="journal article" date="2024" name="Algal Res.">
        <title>Biochemical, toxicological and genomic investigation of a high-biomass producing Limnothrix strain isolated from Italian shallow drinking water reservoir.</title>
        <authorList>
            <person name="Simonazzi M."/>
            <person name="Shishido T.K."/>
            <person name="Delbaje E."/>
            <person name="Wahlsten M."/>
            <person name="Fewer D.P."/>
            <person name="Sivonen K."/>
            <person name="Pezzolesi L."/>
            <person name="Pistocchi R."/>
        </authorList>
    </citation>
    <scope>NUCLEOTIDE SEQUENCE [LARGE SCALE GENOMIC DNA]</scope>
    <source>
        <strain evidence="6">LRLZ20PSL1</strain>
    </source>
</reference>
<keyword evidence="5" id="KW-0548">Nucleotidyltransferase</keyword>
<dbReference type="Pfam" id="PF08448">
    <property type="entry name" value="PAS_4"/>
    <property type="match status" value="1"/>
</dbReference>
<dbReference type="SMART" id="SM00267">
    <property type="entry name" value="GGDEF"/>
    <property type="match status" value="1"/>
</dbReference>
<keyword evidence="5" id="KW-0808">Transferase</keyword>
<dbReference type="Pfam" id="PF00571">
    <property type="entry name" value="CBS"/>
    <property type="match status" value="1"/>
</dbReference>
<dbReference type="CDD" id="cd00130">
    <property type="entry name" value="PAS"/>
    <property type="match status" value="1"/>
</dbReference>
<evidence type="ECO:0000259" key="3">
    <source>
        <dbReference type="PROSITE" id="PS50887"/>
    </source>
</evidence>
<evidence type="ECO:0000256" key="1">
    <source>
        <dbReference type="PROSITE-ProRule" id="PRU00703"/>
    </source>
</evidence>
<dbReference type="InterPro" id="IPR003018">
    <property type="entry name" value="GAF"/>
</dbReference>
<dbReference type="RefSeq" id="WP_393014068.1">
    <property type="nucleotide sequence ID" value="NZ_JAZAQF010000078.1"/>
</dbReference>
<dbReference type="PROSITE" id="PS51371">
    <property type="entry name" value="CBS"/>
    <property type="match status" value="1"/>
</dbReference>
<dbReference type="InterPro" id="IPR000014">
    <property type="entry name" value="PAS"/>
</dbReference>
<dbReference type="SMART" id="SM00065">
    <property type="entry name" value="GAF"/>
    <property type="match status" value="1"/>
</dbReference>
<keyword evidence="2" id="KW-0175">Coiled coil</keyword>